<evidence type="ECO:0000259" key="4">
    <source>
        <dbReference type="PROSITE" id="PS01124"/>
    </source>
</evidence>
<sequence length="282" mass="31268">MEGINVIDEKLIKAPGILHNPFRAEAGGFFVVQQGWFRFLCNQETVTCHAGSLYFIARDKVYTIEEVSDDCIYTCITIDAAFLQENGIHIAGSDLFQVTIAANTRQYAISEAETAAFGQLLAMIGHRLEKGYSDVFQHETVQHLVIAAIYEAGALFRLHSSGIHSPVSRKEELTTRFLDLLHEHFRQQRGIGFYADALAVTPGYLTKALKEVTGKAASALISAAVIAEAKMMLGNPAISVSEVTQVLQFSDQSFFGKYFRKYTGFSPTDYKRKSRGFAARAF</sequence>
<keyword evidence="3" id="KW-0804">Transcription</keyword>
<keyword evidence="2" id="KW-0238">DNA-binding</keyword>
<name>A0A917MZ35_9BACT</name>
<protein>
    <recommendedName>
        <fullName evidence="4">HTH araC/xylS-type domain-containing protein</fullName>
    </recommendedName>
</protein>
<proteinExistence type="predicted"/>
<dbReference type="PANTHER" id="PTHR43280:SF32">
    <property type="entry name" value="TRANSCRIPTIONAL REGULATORY PROTEIN"/>
    <property type="match status" value="1"/>
</dbReference>
<evidence type="ECO:0000256" key="2">
    <source>
        <dbReference type="ARBA" id="ARBA00023125"/>
    </source>
</evidence>
<evidence type="ECO:0000256" key="3">
    <source>
        <dbReference type="ARBA" id="ARBA00023163"/>
    </source>
</evidence>
<dbReference type="RefSeq" id="WP_188959090.1">
    <property type="nucleotide sequence ID" value="NZ_BMIB01000008.1"/>
</dbReference>
<evidence type="ECO:0000256" key="1">
    <source>
        <dbReference type="ARBA" id="ARBA00023015"/>
    </source>
</evidence>
<keyword evidence="1" id="KW-0805">Transcription regulation</keyword>
<dbReference type="PANTHER" id="PTHR43280">
    <property type="entry name" value="ARAC-FAMILY TRANSCRIPTIONAL REGULATOR"/>
    <property type="match status" value="1"/>
</dbReference>
<dbReference type="Pfam" id="PF12833">
    <property type="entry name" value="HTH_18"/>
    <property type="match status" value="1"/>
</dbReference>
<dbReference type="GO" id="GO:0003700">
    <property type="term" value="F:DNA-binding transcription factor activity"/>
    <property type="evidence" value="ECO:0007669"/>
    <property type="project" value="InterPro"/>
</dbReference>
<reference evidence="5" key="1">
    <citation type="journal article" date="2014" name="Int. J. Syst. Evol. Microbiol.">
        <title>Complete genome sequence of Corynebacterium casei LMG S-19264T (=DSM 44701T), isolated from a smear-ripened cheese.</title>
        <authorList>
            <consortium name="US DOE Joint Genome Institute (JGI-PGF)"/>
            <person name="Walter F."/>
            <person name="Albersmeier A."/>
            <person name="Kalinowski J."/>
            <person name="Ruckert C."/>
        </authorList>
    </citation>
    <scope>NUCLEOTIDE SEQUENCE</scope>
    <source>
        <strain evidence="5">CGMCC 1.15290</strain>
    </source>
</reference>
<dbReference type="EMBL" id="BMIB01000008">
    <property type="protein sequence ID" value="GGH82618.1"/>
    <property type="molecule type" value="Genomic_DNA"/>
</dbReference>
<dbReference type="GO" id="GO:0043565">
    <property type="term" value="F:sequence-specific DNA binding"/>
    <property type="evidence" value="ECO:0007669"/>
    <property type="project" value="InterPro"/>
</dbReference>
<dbReference type="Proteomes" id="UP000627292">
    <property type="component" value="Unassembled WGS sequence"/>
</dbReference>
<dbReference type="SUPFAM" id="SSF46689">
    <property type="entry name" value="Homeodomain-like"/>
    <property type="match status" value="1"/>
</dbReference>
<gene>
    <name evidence="5" type="ORF">GCM10011379_56770</name>
</gene>
<dbReference type="Gene3D" id="1.10.10.60">
    <property type="entry name" value="Homeodomain-like"/>
    <property type="match status" value="1"/>
</dbReference>
<evidence type="ECO:0000313" key="6">
    <source>
        <dbReference type="Proteomes" id="UP000627292"/>
    </source>
</evidence>
<feature type="domain" description="HTH araC/xylS-type" evidence="4">
    <location>
        <begin position="175"/>
        <end position="273"/>
    </location>
</feature>
<reference evidence="5" key="2">
    <citation type="submission" date="2020-09" db="EMBL/GenBank/DDBJ databases">
        <authorList>
            <person name="Sun Q."/>
            <person name="Zhou Y."/>
        </authorList>
    </citation>
    <scope>NUCLEOTIDE SEQUENCE</scope>
    <source>
        <strain evidence="5">CGMCC 1.15290</strain>
    </source>
</reference>
<dbReference type="AlphaFoldDB" id="A0A917MZ35"/>
<dbReference type="SMART" id="SM00342">
    <property type="entry name" value="HTH_ARAC"/>
    <property type="match status" value="1"/>
</dbReference>
<keyword evidence="6" id="KW-1185">Reference proteome</keyword>
<comment type="caution">
    <text evidence="5">The sequence shown here is derived from an EMBL/GenBank/DDBJ whole genome shotgun (WGS) entry which is preliminary data.</text>
</comment>
<dbReference type="InterPro" id="IPR018060">
    <property type="entry name" value="HTH_AraC"/>
</dbReference>
<evidence type="ECO:0000313" key="5">
    <source>
        <dbReference type="EMBL" id="GGH82618.1"/>
    </source>
</evidence>
<dbReference type="InterPro" id="IPR009057">
    <property type="entry name" value="Homeodomain-like_sf"/>
</dbReference>
<dbReference type="PROSITE" id="PS01124">
    <property type="entry name" value="HTH_ARAC_FAMILY_2"/>
    <property type="match status" value="1"/>
</dbReference>
<accession>A0A917MZ35</accession>
<organism evidence="5 6">
    <name type="scientific">Filimonas zeae</name>
    <dbReference type="NCBI Taxonomy" id="1737353"/>
    <lineage>
        <taxon>Bacteria</taxon>
        <taxon>Pseudomonadati</taxon>
        <taxon>Bacteroidota</taxon>
        <taxon>Chitinophagia</taxon>
        <taxon>Chitinophagales</taxon>
        <taxon>Chitinophagaceae</taxon>
        <taxon>Filimonas</taxon>
    </lineage>
</organism>